<feature type="region of interest" description="Disordered" evidence="5">
    <location>
        <begin position="2268"/>
        <end position="2290"/>
    </location>
</feature>
<evidence type="ECO:0000313" key="9">
    <source>
        <dbReference type="Proteomes" id="UP001628193"/>
    </source>
</evidence>
<feature type="region of interest" description="Disordered" evidence="5">
    <location>
        <begin position="4723"/>
        <end position="4769"/>
    </location>
</feature>
<feature type="compositionally biased region" description="Low complexity" evidence="5">
    <location>
        <begin position="2273"/>
        <end position="2284"/>
    </location>
</feature>
<feature type="compositionally biased region" description="Low complexity" evidence="5">
    <location>
        <begin position="2162"/>
        <end position="2172"/>
    </location>
</feature>
<feature type="compositionally biased region" description="Low complexity" evidence="5">
    <location>
        <begin position="3101"/>
        <end position="3111"/>
    </location>
</feature>
<sequence length="4980" mass="501300">MKNRFFLAGCLALEPRLMFDGAAVTTLVDSGHDPAHDAAPADVRHDTASDSAQSVAPATEVHPALIEVRGVDPSQNQGRKEVAFIDTSVADYQILVNGVRAGVEVVLIDGAQSGLAQLTQWADTHSGYDAIHLLSHGSEATIRLGTDSLTNNSIATTLIHAELTIIGHALKSDGDLLIYGCDVAAGVNGTNFLNTLALETGADVAASTDNTGGKGDTGNWIFEKTIGEIKSSVVIAEESQADYTDILTASWSNATTMNGTTATLSSSTRWVPGDFDGDGDVDVLYQTTNTWGTGIHLLTNNGSGVFTDLLAGTSGFTSGIFNGINLGSVGAGLLNPADYDNDGDLDLVRVWSSSTNMSAASFEYFENKGTYFTSSTTMNGTTATLSSSTRWVTGDFDGDRDVDVLYQTTNTWGTGIHLLTNNGSGVFTDLLAGTSGFTSGIFNGINLGSVGAGLLNPADYDNDGDLDLVRVWSSSTNMSAASFEYFENKSTYFTSSTTMNGTTATLSSSTRWVPGDFDGDGDVDVVYQTTNTWGTGIHLLTNNGSGVFTDLLAGTSGFTSGIFNGINLGSVGIGLLSPADYDNDGDLDLVRVWSSSTSMSAASFEYFSQAASPPTLTSSTPADNTTNFSTSGNLVLNFSESVTSGSGTMDIVRSSDNTVVETIATNSALVTGGGTSTITINPANDLVSGTSYYLRFSEGAFKDQDGEIFGILLGFERTALTSATFLNFTVISSDPTVSLSVNSASIAEAAGIATVTATLSVAAASDTTVTIAATGTATGSGTDYTLASTTITILAGNTTGTATLTAVQDTLDEVDETVILDITNVSGGGGATENGTQQQTVTITDDDNPPTVSINSPSVTEGNSGTTNLTYTVTLSAASSKTITVAYATANGTATAGSDYTAASGTLTFAAGETSKTFNVTVAGDTTAEGDETLTATLTNPTNATLDTATGTGTITDDELYISSATYDANTGALVVTGSSFTANASGADVDVSKLVITGQNGESWSFDWTSDVEITSSTSFSVTLLNNDKLAADRLLCKNGTTATSGDTFTIATNDDWLTAVTSGDTSLTNKPLTVSNVANPLMRMLGTTLYADGTPVPLLPTNHRIFDPDGDAAWNGGSVTVRLSANSEATDRIYLPTSNPGGTSFWVDSNGNKLMSGATQVGTASASQVTGSSTLTFTFNASMTNDLAAQLLAELYYENSSTTPSTAQRTITVTATDGGGASNTGTGSLYVAPSDTLGGVAATGNLKVVVVGGSPLVYRYDGSSWVNQKYEYPPFQSTGSLLYTGSGAYGLWPALTSDPTLGAAWYAPGTIAPLTGQTATATDVTTTWSAGNLTVSQKITLATTTDPYIRYDWTVTNNGGSTINDLRLFQYADTYLSGGDAGAGFWSSGTNTVGVTKTASGETQRIALIGITTPSHYESRIYSSVINNLLATDPRLTDAIDSNAATDNGYAMEWDKTSLTAGSSWTVSAFESFTAGAVVATGGNTANINGSNVSVTYIVTNYGSTQNLSYSVSAPTGWNVTLDKTSDSNVAQNGSVTVTATITGTGSSGAGEYDLVLTATGSDGSSSRAVDLITLTTPPPPTVTLSVNNASIAEAAGTATVTATLSVAAASDTTVTIGATGTATGSGTDYTLSSTTITILAGNTTGTATLTSVQDSTYEGSETIILDITGVSGGGGATENGTQQQTVTITDDDPAPTIHAGTLLIIGFNADSTDPDYFSLVALEEISVGTVLHITDTGIQNTGEFFTVDSNNNTLTGDSQITWTVTSTVPAGKVLTQTLKGVSGALTGLDDYGTITSPDANGNNWQSAGDQLFIYSGTQGAASSATWLLAFTNEQNNSLSGVGGWQGGSTSLTVSSSSYKPSGVVDGTSGFSLGNNVANTSATNTVGAFGTGNYGFDNMRYNGITSGTVSQLRSAIFNAANWVGDNTNTYSLGVGSGYTWSNDFNITSGPSVSLSVNNASIAEAAGTATVTATLSAAAASDTTVTIAATGTATGSGTDYTLSTTTITILAGNTTGTATLTAVQDTLDEVDETVILDITNVSGGGGASESGTQQQTVTLTDDDNPPTVSIDSPTVSEGNSGSATLTYTVTLSAASSKTITVDYATANGTATAGSDYTAASGTLTFAAGETSKTFTVTVAGDTTDESDETLTATLSNPSNATLGTTSGTGTLTDDDNPPTVSINSPSVTEGNSGTTNLTYTVTLSAASSKTITVDYATANGTATAGSDYTAASGTLTFAAGETSKTFTVTVAGDTTDESDETLTATLSNPSNATLGTASGTGTLTDDDNPPTVSIDSPTVSEGNSGTTTLTYTVTLSAASGKTITVDYATANGTATAGTDYTAATGTLTFAAGETSKTFTVTVAGDTTDEPDETLTATLSNPSNVTLGTASGTGTLTDDDNPPTVSIDSPTVSEGNSGTTTLTYTVTLSAASGKTITVDYATANGTATAGTDYTAATGTLTFAAGETSKTFTVTVAGDTTTEGNETLTATLSNASNATLGTATGTGTLTDDDNPAPTLTATGATPTFTEGGSAVDLFGTVSASTNESGKNFTGMTLTVTNVADSIEYLTIDGTDVALTNGNSVGVSGGAAAVGVTAGTATVTLTGLSLSDAAMTTLVDGITYRNSSNAPTTASTRVVTITGITDNSSANASATPNRAATVTLVAVNPTVTLSVNNATIAEAAGIATVTATLSAATTTDTTVTLTASGTGTGGGTDYTLSSTTLTILANQTTGTATITAVQDTLDEADETVILDISNVTGGGGAIESGAQQSTITLTDDDNPPTVSIDSPTVTEGNSGSATLTYTVTLSAASGKTITVDYATANGTATAGTDYTAATGTLTFAAGETSKTFTVTVAGDTTDEPDETLTATLSNPSNATLGTTSGTGTLTDDDNPPTVSINSPSVTEGNSGTTNLTYTVTLSAASSKTITVDYATANGTASAGTDYTAATGTLTFAAGETSKTFTVTVAGDTTDEPDETLTATLSTPSNATLGTASGTGTLTDDDNPPTVSIDSPTVSEGNSGTATLTYTVTLSAASSKTITVDYATANGTASAGTDYTAATGTLTFAAGETSKTFTVTVAGDTTDESDETLTATLSNPSNVTLGTASGTGTLTDDDNPPTVSIDSPTVSEGNSGTTTLTYTVTLSAASGKTITVDYATANGTATAGTDYTAATGTLTFAAGETSKTFTVTVAGDTTTEGNETLTATLSNASNATLGTATGTGTLTDDDNAAPTLTTISNLTGATEDTAFTITYADLAAAANEADAESDPISFRIETVSSGILTKGGVSVVAGTTMLATGESLVWTPASNANGTLGAFTVKAHDTHTFSASAVAVNVVVGAVNDQPVVTAGGTLAYTENDAAKVIDATITLADVDDTQITGATVSIGSGLTSGDTLALTTQNGISGNYNATTGVLTLTGTATLAQYQAALRTVTFVSSSEDPTATHATRTVTWAVTDANSDNTSAQTSSGVTSTIHLTATADAPVVTAGGTLAYTENDAAKVIDATITLADVDDTQITGATVSIGSGLTSGDTLALTTQNGISGSYNATTGVLTLTGTATLAQYQAALRTVTFVSSSEDPTATHATRTVTWAVTDANSDNTSVQTSSGVTSTIHLTATADAPVVTAGGTLAYTENDAAKVIDATITLADVDDTQITGATVSIGSGLSSGDTLALTTQNGISGSYNATTGVLTLTGTATLAQYQAALRTVTFVSSSEDPTATHATRTVTWAVTDANSDNASVQTSSGVTSTIHLTATADAPVVTAGGTLAYTENDAAKVIDATITLADVDDTQITGATVSIGSGLTSGDTLALTTQNGISGSYNATTGVLTLTGTATLAQYQAALRTVTFVSSSEDPTATHATRTVTWAVTDANSDNTSVQTSSGVTSTIHLTATADAPVVTAGGTLAYTENDAAKVIDATITLADVDDTQITGATVSIGSGLTSGDTLALTTQNGISGSYNATTGVLTLTGTATLAQYQAALRTVTFVSSSEDPTATHATRTVTWAVTDANSDNTSAQTSSGVTSTIHLTATADAPVVTAGGTLAYTENDAAKVIDATITLADVDDTQITGATVSIGSGLTSGDTLALTTQNGISGNYNATTGVLTLTGTATLAQYQAALRTVTFVSSSEDPTATHATRTVTWAVTDANSDNTSVQTSSGVTSTIHLTATADAPVVTAGGTLAYTENDAAKVIDATITLADVDDTQITGATVSIGSGLTSGDTLALTTQNGISGSYNATTGVLTLTGTATLAQYQAALRTVTFVSSSEDPTATHATRTVTWAVTDANSDNTSVQTSSGVTSTIDVTAVDDAPVVTAGGTLAYTENDAAKVIDATLTLFDPDDTQLTGAVVTIATGLTSGDLLAFTEAHGISGGYDVATGRLTLTGTATLAQYQAVLRGVTFASASDTPTVIDATRGITWNVTDRAVTGANGPLSNGAASSAIQIAAVNDNPLAFEDVGTAVEAGGVANGTPGSDATGNLLTNDTDADGVTDTKQVSGIRVEAGQTGTVGSGLAGLYGTLTVQADGSFVYRVDHDNPLVQSLRLNTQTVTDPFVYTLRDGAGVTSSATLTITLFGRNDAPTVQNMIANQTWNGVGEKRFAFDGADFGDVDGGDLLTYTALSGDGKELPSWLIFQADTRTFKGAPPYGGYSQAITVTAMDRAGASVSQSFTIAVNNPAPIPTPPPPPPVESPPPVTNAASSSTVEQVVTYQATGELPSLNTNGLAPVVTFSSSSPPPTTLPQTPKTGGETVVKSTTTSSTATTPTVTPPPPPPITGTVTQAGTPGAFQIVVLAPTGGSSGDAALVVNKGIPDVVTTTGGGKIDVTIPPTAFAHTDANATVTLSAQQVNGAGLPGWLRFDPKTGKFSGSPPADAKGEVVIRVMARDNNGREAVTVFRIKMGKGGAQRGAWLDLEGDEEVSRVAFAETREGWIRPVKPQVRAFDPRDGFGKSALTRQLADAGRDGQLKAAERLLRAAERLSSRHLG</sequence>
<feature type="domain" description="Calx-beta" evidence="6">
    <location>
        <begin position="839"/>
        <end position="939"/>
    </location>
</feature>
<dbReference type="InterPro" id="IPR006644">
    <property type="entry name" value="Cadg"/>
</dbReference>
<feature type="compositionally biased region" description="Low complexity" evidence="5">
    <location>
        <begin position="2988"/>
        <end position="2999"/>
    </location>
</feature>
<dbReference type="PANTHER" id="PTHR11878:SF65">
    <property type="entry name" value="NA_CA-EXCHANGE PROTEIN, ISOFORM G"/>
    <property type="match status" value="1"/>
</dbReference>
<keyword evidence="1" id="KW-0732">Signal</keyword>
<dbReference type="Proteomes" id="UP001628193">
    <property type="component" value="Unassembled WGS sequence"/>
</dbReference>
<evidence type="ECO:0000256" key="2">
    <source>
        <dbReference type="ARBA" id="ARBA00022737"/>
    </source>
</evidence>
<feature type="domain" description="Calx-beta" evidence="6">
    <location>
        <begin position="2280"/>
        <end position="2380"/>
    </location>
</feature>
<evidence type="ECO:0000256" key="1">
    <source>
        <dbReference type="ARBA" id="ARBA00022729"/>
    </source>
</evidence>
<dbReference type="SUPFAM" id="SSF141072">
    <property type="entry name" value="CalX-like"/>
    <property type="match status" value="13"/>
</dbReference>
<dbReference type="Gene3D" id="2.60.40.10">
    <property type="entry name" value="Immunoglobulins"/>
    <property type="match status" value="2"/>
</dbReference>
<keyword evidence="9" id="KW-1185">Reference proteome</keyword>
<evidence type="ECO:0000256" key="4">
    <source>
        <dbReference type="ARBA" id="ARBA00023065"/>
    </source>
</evidence>
<dbReference type="SUPFAM" id="SSF49313">
    <property type="entry name" value="Cadherin-like"/>
    <property type="match status" value="2"/>
</dbReference>
<evidence type="ECO:0000259" key="6">
    <source>
        <dbReference type="SMART" id="SM00237"/>
    </source>
</evidence>
<feature type="domain" description="Calx-beta" evidence="6">
    <location>
        <begin position="2658"/>
        <end position="2755"/>
    </location>
</feature>
<dbReference type="Pfam" id="PF03160">
    <property type="entry name" value="Calx-beta"/>
    <property type="match status" value="10"/>
</dbReference>
<feature type="domain" description="Calx-beta" evidence="6">
    <location>
        <begin position="2392"/>
        <end position="2492"/>
    </location>
</feature>
<feature type="compositionally biased region" description="Polar residues" evidence="5">
    <location>
        <begin position="2067"/>
        <end position="2081"/>
    </location>
</feature>
<feature type="domain" description="Calx-beta" evidence="6">
    <location>
        <begin position="2883"/>
        <end position="2983"/>
    </location>
</feature>
<dbReference type="InterPro" id="IPR003644">
    <property type="entry name" value="Calx_beta"/>
</dbReference>
<name>A0ABQ0C6E1_9PROT</name>
<feature type="region of interest" description="Disordered" evidence="5">
    <location>
        <begin position="2872"/>
        <end position="2893"/>
    </location>
</feature>
<dbReference type="SUPFAM" id="SSF69318">
    <property type="entry name" value="Integrin alpha N-terminal domain"/>
    <property type="match status" value="1"/>
</dbReference>
<feature type="region of interest" description="Disordered" evidence="5">
    <location>
        <begin position="2382"/>
        <end position="2403"/>
    </location>
</feature>
<feature type="domain" description="Calx-beta" evidence="6">
    <location>
        <begin position="2168"/>
        <end position="2268"/>
    </location>
</feature>
<feature type="compositionally biased region" description="Low complexity" evidence="5">
    <location>
        <begin position="2877"/>
        <end position="2887"/>
    </location>
</feature>
<protein>
    <submittedName>
        <fullName evidence="8">Uncharacterized protein</fullName>
    </submittedName>
</protein>
<feature type="domain" description="Calx-beta" evidence="6">
    <location>
        <begin position="1575"/>
        <end position="1671"/>
    </location>
</feature>
<keyword evidence="3" id="KW-0106">Calcium</keyword>
<feature type="region of interest" description="Disordered" evidence="5">
    <location>
        <begin position="2984"/>
        <end position="3006"/>
    </location>
</feature>
<feature type="domain" description="Calx-beta" evidence="6">
    <location>
        <begin position="2995"/>
        <end position="3095"/>
    </location>
</feature>
<evidence type="ECO:0000256" key="3">
    <source>
        <dbReference type="ARBA" id="ARBA00022837"/>
    </source>
</evidence>
<feature type="domain" description="Calx-beta" evidence="6">
    <location>
        <begin position="2771"/>
        <end position="2871"/>
    </location>
</feature>
<dbReference type="InterPro" id="IPR013517">
    <property type="entry name" value="FG-GAP"/>
</dbReference>
<dbReference type="Pfam" id="PF17803">
    <property type="entry name" value="Cadherin_4"/>
    <property type="match status" value="1"/>
</dbReference>
<feature type="region of interest" description="Disordered" evidence="5">
    <location>
        <begin position="2042"/>
        <end position="2081"/>
    </location>
</feature>
<proteinExistence type="predicted"/>
<dbReference type="InterPro" id="IPR015919">
    <property type="entry name" value="Cadherin-like_sf"/>
</dbReference>
<feature type="domain" description="Calx-beta" evidence="6">
    <location>
        <begin position="2056"/>
        <end position="2156"/>
    </location>
</feature>
<feature type="compositionally biased region" description="Low complexity" evidence="5">
    <location>
        <begin position="4736"/>
        <end position="4761"/>
    </location>
</feature>
<gene>
    <name evidence="8" type="ORF">SIID45300_00575</name>
</gene>
<accession>A0ABQ0C6E1</accession>
<keyword evidence="2" id="KW-0677">Repeat</keyword>
<dbReference type="InterPro" id="IPR051171">
    <property type="entry name" value="CaCA"/>
</dbReference>
<feature type="domain" description="Dystroglycan-type cadherin-like" evidence="7">
    <location>
        <begin position="4801"/>
        <end position="4901"/>
    </location>
</feature>
<dbReference type="InterPro" id="IPR025592">
    <property type="entry name" value="DUF4347"/>
</dbReference>
<feature type="region of interest" description="Disordered" evidence="5">
    <location>
        <begin position="3096"/>
        <end position="3118"/>
    </location>
</feature>
<dbReference type="Pfam" id="PF13517">
    <property type="entry name" value="FG-GAP_3"/>
    <property type="match status" value="1"/>
</dbReference>
<dbReference type="InterPro" id="IPR028994">
    <property type="entry name" value="Integrin_alpha_N"/>
</dbReference>
<dbReference type="PANTHER" id="PTHR11878">
    <property type="entry name" value="SODIUM/CALCIUM EXCHANGER"/>
    <property type="match status" value="1"/>
</dbReference>
<comment type="caution">
    <text evidence="8">The sequence shown here is derived from an EMBL/GenBank/DDBJ whole genome shotgun (WGS) entry which is preliminary data.</text>
</comment>
<reference evidence="8 9" key="2">
    <citation type="submission" date="2024-09" db="EMBL/GenBank/DDBJ databases">
        <title>Draft genome sequence of Candidatus Magnetaquicoccaceae bacterium FCR-1.</title>
        <authorList>
            <person name="Shimoshige H."/>
            <person name="Shimamura S."/>
            <person name="Taoka A."/>
            <person name="Kobayashi H."/>
            <person name="Maekawa T."/>
        </authorList>
    </citation>
    <scope>NUCLEOTIDE SEQUENCE [LARGE SCALE GENOMIC DNA]</scope>
    <source>
        <strain evidence="8 9">FCR-1</strain>
    </source>
</reference>
<dbReference type="InterPro" id="IPR013783">
    <property type="entry name" value="Ig-like_fold"/>
</dbReference>
<feature type="region of interest" description="Disordered" evidence="5">
    <location>
        <begin position="33"/>
        <end position="56"/>
    </location>
</feature>
<feature type="domain" description="Dystroglycan-type cadherin-like" evidence="7">
    <location>
        <begin position="4578"/>
        <end position="4677"/>
    </location>
</feature>
<feature type="compositionally biased region" description="Low complexity" evidence="5">
    <location>
        <begin position="2386"/>
        <end position="2396"/>
    </location>
</feature>
<evidence type="ECO:0000256" key="5">
    <source>
        <dbReference type="SAM" id="MobiDB-lite"/>
    </source>
</evidence>
<feature type="domain" description="Calx-beta" evidence="6">
    <location>
        <begin position="3107"/>
        <end position="3207"/>
    </location>
</feature>
<dbReference type="Gene3D" id="2.60.40.2030">
    <property type="match status" value="13"/>
</dbReference>
<reference evidence="8 9" key="1">
    <citation type="submission" date="2024-05" db="EMBL/GenBank/DDBJ databases">
        <authorList>
            <consortium name="Candidatus Magnetaquicoccaceae bacterium FCR-1 genome sequencing consortium"/>
            <person name="Shimoshige H."/>
            <person name="Shimamura S."/>
            <person name="Taoka A."/>
            <person name="Kobayashi H."/>
            <person name="Maekawa T."/>
        </authorList>
    </citation>
    <scope>NUCLEOTIDE SEQUENCE [LARGE SCALE GENOMIC DNA]</scope>
    <source>
        <strain evidence="8 9">FCR-1</strain>
    </source>
</reference>
<evidence type="ECO:0000259" key="7">
    <source>
        <dbReference type="SMART" id="SM00736"/>
    </source>
</evidence>
<organism evidence="8 9">
    <name type="scientific">Candidatus Magnetaquiglobus chichijimensis</name>
    <dbReference type="NCBI Taxonomy" id="3141448"/>
    <lineage>
        <taxon>Bacteria</taxon>
        <taxon>Pseudomonadati</taxon>
        <taxon>Pseudomonadota</taxon>
        <taxon>Magnetococcia</taxon>
        <taxon>Magnetococcales</taxon>
        <taxon>Candidatus Magnetaquicoccaceae</taxon>
        <taxon>Candidatus Magnetaquiglobus</taxon>
    </lineage>
</organism>
<keyword evidence="4" id="KW-0406">Ion transport</keyword>
<dbReference type="InterPro" id="IPR040853">
    <property type="entry name" value="RapA2_cadherin-like"/>
</dbReference>
<dbReference type="Pfam" id="PF14252">
    <property type="entry name" value="DUF4347"/>
    <property type="match status" value="1"/>
</dbReference>
<feature type="domain" description="Calx-beta" evidence="6">
    <location>
        <begin position="726"/>
        <end position="823"/>
    </location>
</feature>
<dbReference type="SMART" id="SM00736">
    <property type="entry name" value="CADG"/>
    <property type="match status" value="2"/>
</dbReference>
<feature type="compositionally biased region" description="Pro residues" evidence="5">
    <location>
        <begin position="4674"/>
        <end position="4691"/>
    </location>
</feature>
<keyword evidence="4" id="KW-0813">Transport</keyword>
<dbReference type="EMBL" id="BAAFGK010000002">
    <property type="protein sequence ID" value="GAB0056270.1"/>
    <property type="molecule type" value="Genomic_DNA"/>
</dbReference>
<dbReference type="InterPro" id="IPR038081">
    <property type="entry name" value="CalX-like_sf"/>
</dbReference>
<feature type="region of interest" description="Disordered" evidence="5">
    <location>
        <begin position="2157"/>
        <end position="2178"/>
    </location>
</feature>
<dbReference type="SMART" id="SM00237">
    <property type="entry name" value="Calx_beta"/>
    <property type="match status" value="12"/>
</dbReference>
<feature type="region of interest" description="Disordered" evidence="5">
    <location>
        <begin position="4672"/>
        <end position="4696"/>
    </location>
</feature>
<evidence type="ECO:0000313" key="8">
    <source>
        <dbReference type="EMBL" id="GAB0056270.1"/>
    </source>
</evidence>